<dbReference type="InParanoid" id="C0NDW7"/>
<dbReference type="AlphaFoldDB" id="C0NDW7"/>
<name>C0NDW7_AJECG</name>
<reference evidence="2" key="1">
    <citation type="submission" date="2009-02" db="EMBL/GenBank/DDBJ databases">
        <title>The Genome Sequence of Ajellomyces capsulatus strain G186AR.</title>
        <authorList>
            <consortium name="The Broad Institute Genome Sequencing Platform"/>
            <person name="Champion M."/>
            <person name="Cuomo C."/>
            <person name="Ma L.-J."/>
            <person name="Henn M.R."/>
            <person name="Sil A."/>
            <person name="Goldman B."/>
            <person name="Young S.K."/>
            <person name="Kodira C.D."/>
            <person name="Zeng Q."/>
            <person name="Koehrsen M."/>
            <person name="Alvarado L."/>
            <person name="Berlin A."/>
            <person name="Borenstein D."/>
            <person name="Chen Z."/>
            <person name="Engels R."/>
            <person name="Freedman E."/>
            <person name="Gellesch M."/>
            <person name="Goldberg J."/>
            <person name="Griggs A."/>
            <person name="Gujja S."/>
            <person name="Heiman D."/>
            <person name="Hepburn T."/>
            <person name="Howarth C."/>
            <person name="Jen D."/>
            <person name="Larson L."/>
            <person name="Lewis B."/>
            <person name="Mehta T."/>
            <person name="Park D."/>
            <person name="Pearson M."/>
            <person name="Roberts A."/>
            <person name="Saif S."/>
            <person name="Shea T."/>
            <person name="Shenoy N."/>
            <person name="Sisk P."/>
            <person name="Stolte C."/>
            <person name="Sykes S."/>
            <person name="Walk T."/>
            <person name="White J."/>
            <person name="Yandava C."/>
            <person name="Klein B."/>
            <person name="McEwen J.G."/>
            <person name="Puccia R."/>
            <person name="Goldman G.H."/>
            <person name="Felipe M.S."/>
            <person name="Nino-Vega G."/>
            <person name="San-Blas G."/>
            <person name="Taylor J."/>
            <person name="Mendoza L."/>
            <person name="Galagan J."/>
            <person name="Nusbaum C."/>
            <person name="Birren B."/>
        </authorList>
    </citation>
    <scope>NUCLEOTIDE SEQUENCE</scope>
    <source>
        <strain evidence="2">G186AR</strain>
    </source>
</reference>
<feature type="region of interest" description="Disordered" evidence="1">
    <location>
        <begin position="1"/>
        <end position="24"/>
    </location>
</feature>
<dbReference type="Proteomes" id="UP000001631">
    <property type="component" value="Unassembled WGS sequence"/>
</dbReference>
<dbReference type="GeneID" id="69035076"/>
<accession>C0NDW7</accession>
<proteinExistence type="predicted"/>
<sequence>MSVTTALPFGNSRPPTAGSNANASGTDCQWDSLLLLSRDLEFASTRGRNRSSVDDLMELRASETVSEKVELRRNLATPGEGSARSSRLRHREKVSLETGMLPVKGKRGSPGCMVKDVKLLEQSVTRLPCRGDLGGMGAIKFLEILIPRTLFQLLFWTSLWQAADDFDLVVTWSMNQSRQHLCKLQPSKVAIDAVTNDFVCSMRARLAEYEKFLGSMPLLADVWGFSLQLCSSGYRAVCFPLFRTTLVALRVDGNTLPRSKTYSSGYSESDRENQQASVVCSMREGIIIDTRKADGVKHAW</sequence>
<organism evidence="2 3">
    <name type="scientific">Ajellomyces capsulatus (strain G186AR / H82 / ATCC MYA-2454 / RMSCC 2432)</name>
    <name type="common">Darling's disease fungus</name>
    <name type="synonym">Histoplasma capsulatum</name>
    <dbReference type="NCBI Taxonomy" id="447093"/>
    <lineage>
        <taxon>Eukaryota</taxon>
        <taxon>Fungi</taxon>
        <taxon>Dikarya</taxon>
        <taxon>Ascomycota</taxon>
        <taxon>Pezizomycotina</taxon>
        <taxon>Eurotiomycetes</taxon>
        <taxon>Eurotiomycetidae</taxon>
        <taxon>Onygenales</taxon>
        <taxon>Ajellomycetaceae</taxon>
        <taxon>Histoplasma</taxon>
    </lineage>
</organism>
<dbReference type="RefSeq" id="XP_045290894.1">
    <property type="nucleotide sequence ID" value="XM_045429109.1"/>
</dbReference>
<protein>
    <submittedName>
        <fullName evidence="2">Uncharacterized protein</fullName>
    </submittedName>
</protein>
<dbReference type="VEuPathDB" id="FungiDB:I7I50_00401"/>
<feature type="compositionally biased region" description="Polar residues" evidence="1">
    <location>
        <begin position="13"/>
        <end position="24"/>
    </location>
</feature>
<gene>
    <name evidence="2" type="ORF">HCBG_02060</name>
</gene>
<evidence type="ECO:0000313" key="2">
    <source>
        <dbReference type="EMBL" id="EEH10414.1"/>
    </source>
</evidence>
<evidence type="ECO:0000313" key="3">
    <source>
        <dbReference type="Proteomes" id="UP000001631"/>
    </source>
</evidence>
<evidence type="ECO:0000256" key="1">
    <source>
        <dbReference type="SAM" id="MobiDB-lite"/>
    </source>
</evidence>
<dbReference type="EMBL" id="GG663364">
    <property type="protein sequence ID" value="EEH10414.1"/>
    <property type="molecule type" value="Genomic_DNA"/>
</dbReference>
<dbReference type="HOGENOM" id="CLU_927383_0_0_1"/>
<keyword evidence="3" id="KW-1185">Reference proteome</keyword>